<dbReference type="GO" id="GO:0005737">
    <property type="term" value="C:cytoplasm"/>
    <property type="evidence" value="ECO:0007669"/>
    <property type="project" value="UniProtKB-SubCell"/>
</dbReference>
<dbReference type="FunFam" id="3.20.20.300:FF:000001">
    <property type="entry name" value="Beta-hexosaminidase"/>
    <property type="match status" value="1"/>
</dbReference>
<dbReference type="GO" id="GO:0009252">
    <property type="term" value="P:peptidoglycan biosynthetic process"/>
    <property type="evidence" value="ECO:0007669"/>
    <property type="project" value="UniProtKB-KW"/>
</dbReference>
<feature type="site" description="Important for catalytic activity" evidence="11">
    <location>
        <position position="179"/>
    </location>
</feature>
<dbReference type="InterPro" id="IPR050226">
    <property type="entry name" value="NagZ_Beta-hexosaminidase"/>
</dbReference>
<feature type="binding site" evidence="11">
    <location>
        <position position="64"/>
    </location>
    <ligand>
        <name>substrate</name>
    </ligand>
</feature>
<dbReference type="PANTHER" id="PTHR30480">
    <property type="entry name" value="BETA-HEXOSAMINIDASE-RELATED"/>
    <property type="match status" value="1"/>
</dbReference>
<dbReference type="EMBL" id="AP018052">
    <property type="protein sequence ID" value="BAZ94510.1"/>
    <property type="molecule type" value="Genomic_DNA"/>
</dbReference>
<dbReference type="OrthoDB" id="9786661at2"/>
<dbReference type="GO" id="GO:0005975">
    <property type="term" value="P:carbohydrate metabolic process"/>
    <property type="evidence" value="ECO:0007669"/>
    <property type="project" value="InterPro"/>
</dbReference>
<evidence type="ECO:0000256" key="11">
    <source>
        <dbReference type="HAMAP-Rule" id="MF_00364"/>
    </source>
</evidence>
<gene>
    <name evidence="11" type="primary">nagZ</name>
    <name evidence="13" type="ORF">FOKN1_2130</name>
</gene>
<dbReference type="GO" id="GO:0008360">
    <property type="term" value="P:regulation of cell shape"/>
    <property type="evidence" value="ECO:0007669"/>
    <property type="project" value="UniProtKB-KW"/>
</dbReference>
<evidence type="ECO:0000313" key="13">
    <source>
        <dbReference type="EMBL" id="BAZ94510.1"/>
    </source>
</evidence>
<dbReference type="Proteomes" id="UP000218765">
    <property type="component" value="Chromosome"/>
</dbReference>
<feature type="active site" description="Proton donor/acceptor" evidence="11">
    <location>
        <position position="181"/>
    </location>
</feature>
<evidence type="ECO:0000256" key="5">
    <source>
        <dbReference type="ARBA" id="ARBA00022960"/>
    </source>
</evidence>
<dbReference type="GO" id="GO:0009254">
    <property type="term" value="P:peptidoglycan turnover"/>
    <property type="evidence" value="ECO:0007669"/>
    <property type="project" value="UniProtKB-UniRule"/>
</dbReference>
<dbReference type="GO" id="GO:0051301">
    <property type="term" value="P:cell division"/>
    <property type="evidence" value="ECO:0007669"/>
    <property type="project" value="UniProtKB-KW"/>
</dbReference>
<dbReference type="Gene3D" id="3.20.20.300">
    <property type="entry name" value="Glycoside hydrolase, family 3, N-terminal domain"/>
    <property type="match status" value="1"/>
</dbReference>
<reference evidence="13 14" key="1">
    <citation type="submission" date="2017-05" db="EMBL/GenBank/DDBJ databases">
        <title>Thiocyanate degradation by Thiohalobacter thiocyanaticus FOKN1.</title>
        <authorList>
            <person name="Oshiki M."/>
            <person name="Fukushima T."/>
            <person name="Kawano S."/>
            <person name="Nakagawa J."/>
        </authorList>
    </citation>
    <scope>NUCLEOTIDE SEQUENCE [LARGE SCALE GENOMIC DNA]</scope>
    <source>
        <strain evidence="13 14">FOKN1</strain>
    </source>
</reference>
<keyword evidence="6 11" id="KW-0573">Peptidoglycan synthesis</keyword>
<comment type="subcellular location">
    <subcellularLocation>
        <location evidence="11">Cytoplasm</location>
    </subcellularLocation>
</comment>
<dbReference type="InterPro" id="IPR017853">
    <property type="entry name" value="GH"/>
</dbReference>
<dbReference type="SUPFAM" id="SSF51445">
    <property type="entry name" value="(Trans)glycosidases"/>
    <property type="match status" value="1"/>
</dbReference>
<dbReference type="InterPro" id="IPR001764">
    <property type="entry name" value="Glyco_hydro_3_N"/>
</dbReference>
<dbReference type="InterPro" id="IPR036962">
    <property type="entry name" value="Glyco_hydro_3_N_sf"/>
</dbReference>
<dbReference type="GO" id="GO:0004563">
    <property type="term" value="F:beta-N-acetylhexosaminidase activity"/>
    <property type="evidence" value="ECO:0007669"/>
    <property type="project" value="UniProtKB-UniRule"/>
</dbReference>
<comment type="similarity">
    <text evidence="11">Belongs to the glycosyl hydrolase 3 family. NagZ subfamily.</text>
</comment>
<keyword evidence="2 11" id="KW-0963">Cytoplasm</keyword>
<dbReference type="PANTHER" id="PTHR30480:SF13">
    <property type="entry name" value="BETA-HEXOSAMINIDASE"/>
    <property type="match status" value="1"/>
</dbReference>
<evidence type="ECO:0000256" key="1">
    <source>
        <dbReference type="ARBA" id="ARBA00001231"/>
    </source>
</evidence>
<comment type="pathway">
    <text evidence="10 11">Cell wall biogenesis; peptidoglycan recycling.</text>
</comment>
<evidence type="ECO:0000256" key="6">
    <source>
        <dbReference type="ARBA" id="ARBA00022984"/>
    </source>
</evidence>
<evidence type="ECO:0000256" key="7">
    <source>
        <dbReference type="ARBA" id="ARBA00023295"/>
    </source>
</evidence>
<dbReference type="UniPathway" id="UPA00544"/>
<evidence type="ECO:0000259" key="12">
    <source>
        <dbReference type="Pfam" id="PF00933"/>
    </source>
</evidence>
<keyword evidence="3 11" id="KW-0132">Cell division</keyword>
<dbReference type="AlphaFoldDB" id="A0A1Z4VSA2"/>
<keyword evidence="7 11" id="KW-0326">Glycosidase</keyword>
<feature type="binding site" evidence="11">
    <location>
        <position position="72"/>
    </location>
    <ligand>
        <name>substrate</name>
    </ligand>
</feature>
<comment type="function">
    <text evidence="11">Plays a role in peptidoglycan recycling by cleaving the terminal beta-1,4-linked N-acetylglucosamine (GlcNAc) from peptide-linked peptidoglycan fragments, giving rise to free GlcNAc, anhydro-N-acetylmuramic acid and anhydro-N-acetylmuramic acid-linked peptides.</text>
</comment>
<protein>
    <recommendedName>
        <fullName evidence="11">Beta-hexosaminidase</fullName>
        <ecNumber evidence="11">3.2.1.52</ecNumber>
    </recommendedName>
    <alternativeName>
        <fullName evidence="11">Beta-N-acetylhexosaminidase</fullName>
    </alternativeName>
    <alternativeName>
        <fullName evidence="11">N-acetyl-beta-glucosaminidase</fullName>
    </alternativeName>
</protein>
<evidence type="ECO:0000256" key="2">
    <source>
        <dbReference type="ARBA" id="ARBA00022490"/>
    </source>
</evidence>
<dbReference type="NCBIfam" id="NF003740">
    <property type="entry name" value="PRK05337.1"/>
    <property type="match status" value="1"/>
</dbReference>
<dbReference type="HAMAP" id="MF_00364">
    <property type="entry name" value="NagZ"/>
    <property type="match status" value="1"/>
</dbReference>
<evidence type="ECO:0000313" key="14">
    <source>
        <dbReference type="Proteomes" id="UP000218765"/>
    </source>
</evidence>
<organism evidence="13 14">
    <name type="scientific">Thiohalobacter thiocyanaticus</name>
    <dbReference type="NCBI Taxonomy" id="585455"/>
    <lineage>
        <taxon>Bacteria</taxon>
        <taxon>Pseudomonadati</taxon>
        <taxon>Pseudomonadota</taxon>
        <taxon>Gammaproteobacteria</taxon>
        <taxon>Thiohalobacterales</taxon>
        <taxon>Thiohalobacteraceae</taxon>
        <taxon>Thiohalobacter</taxon>
    </lineage>
</organism>
<evidence type="ECO:0000256" key="3">
    <source>
        <dbReference type="ARBA" id="ARBA00022618"/>
    </source>
</evidence>
<keyword evidence="9 11" id="KW-0961">Cell wall biogenesis/degradation</keyword>
<feature type="domain" description="Glycoside hydrolase family 3 N-terminal" evidence="12">
    <location>
        <begin position="14"/>
        <end position="297"/>
    </location>
</feature>
<dbReference type="KEGG" id="ttc:FOKN1_2130"/>
<evidence type="ECO:0000256" key="9">
    <source>
        <dbReference type="ARBA" id="ARBA00023316"/>
    </source>
</evidence>
<comment type="catalytic activity">
    <reaction evidence="1 11">
        <text>Hydrolysis of terminal non-reducing N-acetyl-D-hexosamine residues in N-acetyl-beta-D-hexosaminides.</text>
        <dbReference type="EC" id="3.2.1.52"/>
    </reaction>
</comment>
<feature type="active site" description="Nucleophile" evidence="11">
    <location>
        <position position="252"/>
    </location>
</feature>
<dbReference type="InterPro" id="IPR022956">
    <property type="entry name" value="Beta_hexosaminidase_bac"/>
</dbReference>
<evidence type="ECO:0000256" key="8">
    <source>
        <dbReference type="ARBA" id="ARBA00023306"/>
    </source>
</evidence>
<accession>A0A1Z4VSA2</accession>
<evidence type="ECO:0000256" key="10">
    <source>
        <dbReference type="ARBA" id="ARBA00037880"/>
    </source>
</evidence>
<dbReference type="Pfam" id="PF00933">
    <property type="entry name" value="Glyco_hydro_3"/>
    <property type="match status" value="1"/>
</dbReference>
<keyword evidence="8 11" id="KW-0131">Cell cycle</keyword>
<keyword evidence="5 11" id="KW-0133">Cell shape</keyword>
<keyword evidence="4 11" id="KW-0378">Hydrolase</keyword>
<feature type="binding site" evidence="11">
    <location>
        <position position="138"/>
    </location>
    <ligand>
        <name>substrate</name>
    </ligand>
</feature>
<dbReference type="EC" id="3.2.1.52" evidence="11"/>
<keyword evidence="14" id="KW-1185">Reference proteome</keyword>
<proteinExistence type="inferred from homology"/>
<dbReference type="GO" id="GO:0071555">
    <property type="term" value="P:cell wall organization"/>
    <property type="evidence" value="ECO:0007669"/>
    <property type="project" value="UniProtKB-KW"/>
</dbReference>
<dbReference type="RefSeq" id="WP_096366591.1">
    <property type="nucleotide sequence ID" value="NZ_AP018052.1"/>
</dbReference>
<feature type="binding site" evidence="11">
    <location>
        <begin position="168"/>
        <end position="169"/>
    </location>
    <ligand>
        <name>substrate</name>
    </ligand>
</feature>
<evidence type="ECO:0000256" key="4">
    <source>
        <dbReference type="ARBA" id="ARBA00022801"/>
    </source>
</evidence>
<name>A0A1Z4VSA2_9GAMM</name>
<sequence>MSLGPVMLDIEGLRPTAAERELLCRPEVGGVILFSRNYTSPDQLQELIDELHGLRDPRLLIAVDQEGGRVQRFRDGFTRLPPVAELGRVYDEDRARALALAETTGWLMASELRAMGVDLSFAPVLDIDRRRSSVIGDRAFHRRPEAVAELAHAYQKGMQSAGMAAVGKHYPGHGGVEADSHLDLPVDERELADLELEDLLPFERLIHQGLAGIMVAHVLYPRIDADLAGFSAFWLQDYLRRQLRFQGVIFSDDLGMAAAERAGDMVARARSALNAGCDMILVCNRPREARAVVEALEGYENPASQARLIRLHGRRALTPEELRRERRWREAVAAVQGYDSEPLLDMDLE</sequence>